<evidence type="ECO:0000259" key="6">
    <source>
        <dbReference type="PROSITE" id="PS51362"/>
    </source>
</evidence>
<keyword evidence="8" id="KW-1185">Reference proteome</keyword>
<dbReference type="GO" id="GO:0005615">
    <property type="term" value="C:extracellular space"/>
    <property type="evidence" value="ECO:0007669"/>
    <property type="project" value="TreeGrafter"/>
</dbReference>
<evidence type="ECO:0000313" key="7">
    <source>
        <dbReference type="EMBL" id="VDL75410.1"/>
    </source>
</evidence>
<evidence type="ECO:0000256" key="2">
    <source>
        <dbReference type="ARBA" id="ARBA00006656"/>
    </source>
</evidence>
<accession>A0A0N4Y6T5</accession>
<comment type="subcellular location">
    <subcellularLocation>
        <location evidence="1">Secreted</location>
    </subcellularLocation>
</comment>
<organism evidence="9">
    <name type="scientific">Nippostrongylus brasiliensis</name>
    <name type="common">Rat hookworm</name>
    <dbReference type="NCBI Taxonomy" id="27835"/>
    <lineage>
        <taxon>Eukaryota</taxon>
        <taxon>Metazoa</taxon>
        <taxon>Ecdysozoa</taxon>
        <taxon>Nematoda</taxon>
        <taxon>Chromadorea</taxon>
        <taxon>Rhabditida</taxon>
        <taxon>Rhabditina</taxon>
        <taxon>Rhabditomorpha</taxon>
        <taxon>Strongyloidea</taxon>
        <taxon>Heligmosomidae</taxon>
        <taxon>Nippostrongylus</taxon>
    </lineage>
</organism>
<dbReference type="OMA" id="TEIGWND"/>
<keyword evidence="5" id="KW-0732">Signal</keyword>
<keyword evidence="3" id="KW-0964">Secreted</keyword>
<dbReference type="PROSITE" id="PS51362">
    <property type="entry name" value="TGF_BETA_2"/>
    <property type="match status" value="1"/>
</dbReference>
<evidence type="ECO:0000313" key="9">
    <source>
        <dbReference type="WBParaSite" id="NBR_0001182001-mRNA-1"/>
    </source>
</evidence>
<evidence type="ECO:0000256" key="4">
    <source>
        <dbReference type="RuleBase" id="RU000354"/>
    </source>
</evidence>
<dbReference type="SMART" id="SM00204">
    <property type="entry name" value="TGFB"/>
    <property type="match status" value="1"/>
</dbReference>
<comment type="similarity">
    <text evidence="2 4">Belongs to the TGF-beta family.</text>
</comment>
<dbReference type="PANTHER" id="PTHR11848">
    <property type="entry name" value="TGF-BETA FAMILY"/>
    <property type="match status" value="1"/>
</dbReference>
<evidence type="ECO:0000313" key="8">
    <source>
        <dbReference type="Proteomes" id="UP000271162"/>
    </source>
</evidence>
<evidence type="ECO:0000256" key="5">
    <source>
        <dbReference type="SAM" id="SignalP"/>
    </source>
</evidence>
<reference evidence="9" key="1">
    <citation type="submission" date="2017-02" db="UniProtKB">
        <authorList>
            <consortium name="WormBaseParasite"/>
        </authorList>
    </citation>
    <scope>IDENTIFICATION</scope>
</reference>
<feature type="signal peptide" evidence="5">
    <location>
        <begin position="1"/>
        <end position="22"/>
    </location>
</feature>
<dbReference type="InterPro" id="IPR029034">
    <property type="entry name" value="Cystine-knot_cytokine"/>
</dbReference>
<evidence type="ECO:0000256" key="1">
    <source>
        <dbReference type="ARBA" id="ARBA00004613"/>
    </source>
</evidence>
<gene>
    <name evidence="7" type="ORF">NBR_LOCUS11821</name>
</gene>
<dbReference type="WBParaSite" id="NBR_0001182001-mRNA-1">
    <property type="protein sequence ID" value="NBR_0001182001-mRNA-1"/>
    <property type="gene ID" value="NBR_0001182001"/>
</dbReference>
<dbReference type="GO" id="GO:0008083">
    <property type="term" value="F:growth factor activity"/>
    <property type="evidence" value="ECO:0007669"/>
    <property type="project" value="UniProtKB-KW"/>
</dbReference>
<protein>
    <submittedName>
        <fullName evidence="9">TGF_BETA_2 domain-containing protein</fullName>
    </submittedName>
</protein>
<dbReference type="SUPFAM" id="SSF57501">
    <property type="entry name" value="Cystine-knot cytokines"/>
    <property type="match status" value="1"/>
</dbReference>
<dbReference type="Proteomes" id="UP000271162">
    <property type="component" value="Unassembled WGS sequence"/>
</dbReference>
<dbReference type="GO" id="GO:0005125">
    <property type="term" value="F:cytokine activity"/>
    <property type="evidence" value="ECO:0007669"/>
    <property type="project" value="TreeGrafter"/>
</dbReference>
<dbReference type="AlphaFoldDB" id="A0A0N4Y6T5"/>
<reference evidence="7 8" key="2">
    <citation type="submission" date="2018-11" db="EMBL/GenBank/DDBJ databases">
        <authorList>
            <consortium name="Pathogen Informatics"/>
        </authorList>
    </citation>
    <scope>NUCLEOTIDE SEQUENCE [LARGE SCALE GENOMIC DNA]</scope>
</reference>
<dbReference type="InterPro" id="IPR001839">
    <property type="entry name" value="TGF-b_C"/>
</dbReference>
<name>A0A0N4Y6T5_NIPBR</name>
<dbReference type="InterPro" id="IPR015615">
    <property type="entry name" value="TGF-beta-rel"/>
</dbReference>
<dbReference type="Pfam" id="PF00019">
    <property type="entry name" value="TGF_beta"/>
    <property type="match status" value="1"/>
</dbReference>
<feature type="domain" description="TGF-beta family profile" evidence="6">
    <location>
        <begin position="198"/>
        <end position="317"/>
    </location>
</feature>
<sequence length="318" mass="36253">MDVLLSLLLLTNLLGRSSTATAQYDSRQLERKVKTMMLKELDLLTGRDIRKPDERASGRKIRDKVTETVYTATPDGVCLPRNKTLMADCFAFKTEFNTDVVSAMITMRRNRDRKPSKLIVALFEVGETMKLKPLGRGVIEDPEMDLIRNLRISIFRSTLDWFNPGPGMSKEEVHRIKIEVVADGSPVPYFDFFEEPPELDLAYYDNPQNDNCDPTVECCLVTHFVNFTEIGWDKFIQYPIGFYANYCIGPSSPKCFHEDPEVQTILSVAQAQSELPNRHFHCAPKQFAPLQILYRIGTHHSMKLILDDMIALSCSCMA</sequence>
<dbReference type="EMBL" id="UYSL01020608">
    <property type="protein sequence ID" value="VDL75410.1"/>
    <property type="molecule type" value="Genomic_DNA"/>
</dbReference>
<dbReference type="Gene3D" id="2.10.90.10">
    <property type="entry name" value="Cystine-knot cytokines"/>
    <property type="match status" value="1"/>
</dbReference>
<dbReference type="STRING" id="27835.A0A0N4Y6T5"/>
<keyword evidence="4" id="KW-0339">Growth factor</keyword>
<evidence type="ECO:0000256" key="3">
    <source>
        <dbReference type="ARBA" id="ARBA00022525"/>
    </source>
</evidence>
<proteinExistence type="inferred from homology"/>
<dbReference type="PANTHER" id="PTHR11848:SF309">
    <property type="entry name" value="INHIBIN BETA CHAIN"/>
    <property type="match status" value="1"/>
</dbReference>
<feature type="chain" id="PRO_5043125316" evidence="5">
    <location>
        <begin position="23"/>
        <end position="318"/>
    </location>
</feature>